<accession>A0A1D2AHN8</accession>
<protein>
    <submittedName>
        <fullName evidence="1">Ribosomal protein l7</fullName>
    </submittedName>
</protein>
<reference evidence="1" key="1">
    <citation type="submission" date="2016-07" db="EMBL/GenBank/DDBJ databases">
        <title>Salivary Glands transcriptome analysis on engorged females of Ornithodoros brasiliensis (Acari:Argasidae).</title>
        <authorList>
            <person name="Simons S.M."/>
            <person name="Carvalho E."/>
            <person name="Junqueira-de-Azevedo I."/>
            <person name="Ho P.L."/>
            <person name="Giovanni D."/>
            <person name="Mendonca R."/>
            <person name="Onofrio V."/>
            <person name="Landulfo G."/>
            <person name="Ramirez D."/>
            <person name="Barros-Battesti D."/>
        </authorList>
    </citation>
    <scope>NUCLEOTIDE SEQUENCE</scope>
    <source>
        <strain evidence="1">Female</strain>
        <tissue evidence="1">Salivary gland</tissue>
    </source>
</reference>
<proteinExistence type="predicted"/>
<keyword evidence="1" id="KW-0687">Ribonucleoprotein</keyword>
<sequence>LVTRATSTFQRNPSLQLSFRIRGINGVSPKPRKVLQLLPLASDQQCDPGEVEQGYHQHAAHRRTLHCVGLSQPEDRERACVQAWLC</sequence>
<dbReference type="EMBL" id="GETE01001259">
    <property type="protein sequence ID" value="JAT78716.1"/>
    <property type="molecule type" value="Transcribed_RNA"/>
</dbReference>
<dbReference type="AlphaFoldDB" id="A0A1D2AHN8"/>
<keyword evidence="1" id="KW-0689">Ribosomal protein</keyword>
<evidence type="ECO:0000313" key="1">
    <source>
        <dbReference type="EMBL" id="JAT78716.1"/>
    </source>
</evidence>
<organism evidence="1">
    <name type="scientific">Ornithodoros brasiliensis</name>
    <name type="common">Mouro tick</name>
    <dbReference type="NCBI Taxonomy" id="888526"/>
    <lineage>
        <taxon>Eukaryota</taxon>
        <taxon>Metazoa</taxon>
        <taxon>Ecdysozoa</taxon>
        <taxon>Arthropoda</taxon>
        <taxon>Chelicerata</taxon>
        <taxon>Arachnida</taxon>
        <taxon>Acari</taxon>
        <taxon>Parasitiformes</taxon>
        <taxon>Ixodida</taxon>
        <taxon>Ixodoidea</taxon>
        <taxon>Argasidae</taxon>
        <taxon>Ornithodorinae</taxon>
        <taxon>Ornithodoros</taxon>
    </lineage>
</organism>
<name>A0A1D2AHN8_ORNBR</name>
<dbReference type="GO" id="GO:0005840">
    <property type="term" value="C:ribosome"/>
    <property type="evidence" value="ECO:0007669"/>
    <property type="project" value="UniProtKB-KW"/>
</dbReference>
<feature type="non-terminal residue" evidence="1">
    <location>
        <position position="1"/>
    </location>
</feature>